<proteinExistence type="predicted"/>
<reference evidence="4" key="1">
    <citation type="submission" date="2016-12" db="EMBL/GenBank/DDBJ databases">
        <authorList>
            <person name="Le Fleche-Mateos A."/>
        </authorList>
    </citation>
    <scope>NUCLEOTIDE SEQUENCE</scope>
    <source>
        <strain evidence="4">213</strain>
    </source>
</reference>
<dbReference type="InterPro" id="IPR020363">
    <property type="entry name" value="Uncharacterised_YbgS"/>
</dbReference>
<feature type="compositionally biased region" description="Polar residues" evidence="1">
    <location>
        <begin position="96"/>
        <end position="110"/>
    </location>
</feature>
<feature type="compositionally biased region" description="Polar residues" evidence="1">
    <location>
        <begin position="51"/>
        <end position="64"/>
    </location>
</feature>
<evidence type="ECO:0000313" key="3">
    <source>
        <dbReference type="EMBL" id="MBF6635433.1"/>
    </source>
</evidence>
<feature type="compositionally biased region" description="Basic and acidic residues" evidence="1">
    <location>
        <begin position="81"/>
        <end position="94"/>
    </location>
</feature>
<dbReference type="Proteomes" id="UP000705283">
    <property type="component" value="Unassembled WGS sequence"/>
</dbReference>
<keyword evidence="2" id="KW-0732">Signal</keyword>
<dbReference type="EMBL" id="MRWD01000025">
    <property type="protein sequence ID" value="ORJ21023.1"/>
    <property type="molecule type" value="Genomic_DNA"/>
</dbReference>
<protein>
    <recommendedName>
        <fullName evidence="7">Homeobox protein YbgS</fullName>
    </recommendedName>
</protein>
<dbReference type="Pfam" id="PF13985">
    <property type="entry name" value="YbgS"/>
    <property type="match status" value="1"/>
</dbReference>
<evidence type="ECO:0000313" key="4">
    <source>
        <dbReference type="EMBL" id="ORJ21023.1"/>
    </source>
</evidence>
<reference evidence="3" key="3">
    <citation type="submission" date="2020-11" db="EMBL/GenBank/DDBJ databases">
        <authorList>
            <person name="Lee S.D."/>
        </authorList>
    </citation>
    <scope>NUCLEOTIDE SEQUENCE</scope>
    <source>
        <strain evidence="3">SAP-2</strain>
    </source>
</reference>
<feature type="chain" id="PRO_5041410228" description="Homeobox protein YbgS" evidence="2">
    <location>
        <begin position="23"/>
        <end position="110"/>
    </location>
</feature>
<evidence type="ECO:0000256" key="1">
    <source>
        <dbReference type="SAM" id="MobiDB-lite"/>
    </source>
</evidence>
<sequence length="110" mass="11435">MKKFATLLLAAGLALSSGAVFAEGTDAGSNNGNANQTGGPGSVQKLAPNGVDNNKINTSNTNTAQEKHHKKTTKMHKKTSKNADHKITMCKDGRCPNQTPGTKQSKATGN</sequence>
<feature type="region of interest" description="Disordered" evidence="1">
    <location>
        <begin position="50"/>
        <end position="110"/>
    </location>
</feature>
<dbReference type="Proteomes" id="UP000192722">
    <property type="component" value="Unassembled WGS sequence"/>
</dbReference>
<gene>
    <name evidence="4" type="ORF">BS639_11790</name>
    <name evidence="3" type="ORF">ITX54_01975</name>
</gene>
<organism evidence="3 6">
    <name type="scientific">Rouxiella silvae</name>
    <dbReference type="NCBI Taxonomy" id="1646373"/>
    <lineage>
        <taxon>Bacteria</taxon>
        <taxon>Pseudomonadati</taxon>
        <taxon>Pseudomonadota</taxon>
        <taxon>Gammaproteobacteria</taxon>
        <taxon>Enterobacterales</taxon>
        <taxon>Yersiniaceae</taxon>
        <taxon>Rouxiella</taxon>
    </lineage>
</organism>
<feature type="region of interest" description="Disordered" evidence="1">
    <location>
        <begin position="23"/>
        <end position="42"/>
    </location>
</feature>
<keyword evidence="5" id="KW-1185">Reference proteome</keyword>
<feature type="compositionally biased region" description="Polar residues" evidence="1">
    <location>
        <begin position="27"/>
        <end position="37"/>
    </location>
</feature>
<reference evidence="4 5" key="2">
    <citation type="journal article" date="2017" name="Int. J. Syst. Evol. Microbiol.">
        <title>Rouxiella badensis sp. nov. and Rouxiella silvae sp. nov. isolated from peat bog soil in Germany and emendation of the genus description.</title>
        <authorList>
            <person name="Le Fleche-Mateos A."/>
            <person name="Kugler J.H."/>
            <person name="Hansen S.H."/>
            <person name="Syldatk C."/>
            <person name="Hausmann R."/>
            <person name="Lomprez F."/>
            <person name="Vandenbogaert M."/>
            <person name="Manuguerra J.C."/>
            <person name="Grimont P.A."/>
        </authorList>
    </citation>
    <scope>NUCLEOTIDE SEQUENCE [LARGE SCALE GENOMIC DNA]</scope>
    <source>
        <strain evidence="4 5">213</strain>
    </source>
</reference>
<comment type="caution">
    <text evidence="3">The sequence shown here is derived from an EMBL/GenBank/DDBJ whole genome shotgun (WGS) entry which is preliminary data.</text>
</comment>
<reference evidence="3" key="4">
    <citation type="submission" date="2022-09" db="EMBL/GenBank/DDBJ databases">
        <title>Rouxiella aceris sp. nov., isolated from tree sap and emended description of the genus Rhouxiella.</title>
        <authorList>
            <person name="Kim I.S."/>
        </authorList>
    </citation>
    <scope>NUCLEOTIDE SEQUENCE</scope>
    <source>
        <strain evidence="3">SAP-2</strain>
    </source>
</reference>
<feature type="compositionally biased region" description="Basic residues" evidence="1">
    <location>
        <begin position="67"/>
        <end position="80"/>
    </location>
</feature>
<evidence type="ECO:0000313" key="5">
    <source>
        <dbReference type="Proteomes" id="UP000192722"/>
    </source>
</evidence>
<evidence type="ECO:0000313" key="6">
    <source>
        <dbReference type="Proteomes" id="UP000705283"/>
    </source>
</evidence>
<accession>A0AA40WYI6</accession>
<evidence type="ECO:0008006" key="7">
    <source>
        <dbReference type="Google" id="ProtNLM"/>
    </source>
</evidence>
<dbReference type="RefSeq" id="WP_055777377.1">
    <property type="nucleotide sequence ID" value="NZ_CBCSCF010000002.1"/>
</dbReference>
<evidence type="ECO:0000256" key="2">
    <source>
        <dbReference type="SAM" id="SignalP"/>
    </source>
</evidence>
<dbReference type="EMBL" id="JADMKS010000001">
    <property type="protein sequence ID" value="MBF6635433.1"/>
    <property type="molecule type" value="Genomic_DNA"/>
</dbReference>
<name>A0AA40WYI6_9GAMM</name>
<feature type="signal peptide" evidence="2">
    <location>
        <begin position="1"/>
        <end position="22"/>
    </location>
</feature>
<dbReference type="AlphaFoldDB" id="A0AA40WYI6"/>